<keyword evidence="2" id="KW-0472">Membrane</keyword>
<keyword evidence="2" id="KW-0812">Transmembrane</keyword>
<feature type="compositionally biased region" description="Low complexity" evidence="1">
    <location>
        <begin position="70"/>
        <end position="93"/>
    </location>
</feature>
<evidence type="ECO:0000256" key="1">
    <source>
        <dbReference type="SAM" id="MobiDB-lite"/>
    </source>
</evidence>
<dbReference type="Proteomes" id="UP001317629">
    <property type="component" value="Chromosome"/>
</dbReference>
<feature type="region of interest" description="Disordered" evidence="1">
    <location>
        <begin position="70"/>
        <end position="159"/>
    </location>
</feature>
<proteinExistence type="predicted"/>
<sequence length="418" mass="44291">MADYYSLISRAIAALPQQTPDARQAVYDRARKALFNQLRSIQPPVAEADISAEGRALEEAVARLEQEIAAKNATPAPAKPSATKPAPTTAAPAKPEPPKPQPAPTRQRAPEPPKPAAPPEPPPAERSVEEAWSDALPAAESEAPPREAQRPAAPLPLPPRAQRPTQRIWALAGVLVALIAVVGGLAWYLRERPEDLAKLQPAETSPSDAAEAGKFGGRVDGGASAPAPSSGKRTVVVPVAQKAELWVATLQAPDKVDRIYNATVVWRLENVGGGPGEPVSSAIRGDVDIPDGKMKLTLLIQKNNDSALSASHTINVSFKPAPGSPLGGVKAIGPIQMRRADAQAGEKVFGIPVPITENNFLIGLMRGDHEARNIQLLRSFAVIDLPLQFTDGRPATINMEKGPSGDRIFADAIDSWTK</sequence>
<dbReference type="RefSeq" id="WP_281928464.1">
    <property type="nucleotide sequence ID" value="NZ_AP027142.1"/>
</dbReference>
<feature type="compositionally biased region" description="Pro residues" evidence="1">
    <location>
        <begin position="110"/>
        <end position="124"/>
    </location>
</feature>
<evidence type="ECO:0000256" key="2">
    <source>
        <dbReference type="SAM" id="Phobius"/>
    </source>
</evidence>
<protein>
    <recommendedName>
        <fullName evidence="5">Histidine kinase</fullName>
    </recommendedName>
</protein>
<evidence type="ECO:0008006" key="5">
    <source>
        <dbReference type="Google" id="ProtNLM"/>
    </source>
</evidence>
<evidence type="ECO:0000313" key="3">
    <source>
        <dbReference type="EMBL" id="BDV35123.1"/>
    </source>
</evidence>
<keyword evidence="4" id="KW-1185">Reference proteome</keyword>
<feature type="transmembrane region" description="Helical" evidence="2">
    <location>
        <begin position="168"/>
        <end position="189"/>
    </location>
</feature>
<feature type="compositionally biased region" description="Pro residues" evidence="1">
    <location>
        <begin position="94"/>
        <end position="103"/>
    </location>
</feature>
<feature type="region of interest" description="Disordered" evidence="1">
    <location>
        <begin position="199"/>
        <end position="231"/>
    </location>
</feature>
<evidence type="ECO:0000313" key="4">
    <source>
        <dbReference type="Proteomes" id="UP001317629"/>
    </source>
</evidence>
<keyword evidence="2" id="KW-1133">Transmembrane helix</keyword>
<reference evidence="3 4" key="1">
    <citation type="journal article" date="2023" name="Int. J. Syst. Evol. Microbiol.">
        <title>Methylocystis iwaonis sp. nov., a type II methane-oxidizing bacterium from surface soil of a rice paddy field in Japan, and emended description of the genus Methylocystis (ex Whittenbury et al. 1970) Bowman et al. 1993.</title>
        <authorList>
            <person name="Kaise H."/>
            <person name="Sawadogo J.B."/>
            <person name="Alam M.S."/>
            <person name="Ueno C."/>
            <person name="Dianou D."/>
            <person name="Shinjo R."/>
            <person name="Asakawa S."/>
        </authorList>
    </citation>
    <scope>NUCLEOTIDE SEQUENCE [LARGE SCALE GENOMIC DNA]</scope>
    <source>
        <strain evidence="3 4">SS37A-Re</strain>
    </source>
</reference>
<organism evidence="3 4">
    <name type="scientific">Methylocystis iwaonis</name>
    <dbReference type="NCBI Taxonomy" id="2885079"/>
    <lineage>
        <taxon>Bacteria</taxon>
        <taxon>Pseudomonadati</taxon>
        <taxon>Pseudomonadota</taxon>
        <taxon>Alphaproteobacteria</taxon>
        <taxon>Hyphomicrobiales</taxon>
        <taxon>Methylocystaceae</taxon>
        <taxon>Methylocystis</taxon>
    </lineage>
</organism>
<name>A0ABM8EB26_9HYPH</name>
<gene>
    <name evidence="3" type="ORF">SS37A_26520</name>
</gene>
<dbReference type="EMBL" id="AP027142">
    <property type="protein sequence ID" value="BDV35123.1"/>
    <property type="molecule type" value="Genomic_DNA"/>
</dbReference>
<accession>A0ABM8EB26</accession>